<evidence type="ECO:0008006" key="4">
    <source>
        <dbReference type="Google" id="ProtNLM"/>
    </source>
</evidence>
<dbReference type="Proteomes" id="UP001551695">
    <property type="component" value="Unassembled WGS sequence"/>
</dbReference>
<keyword evidence="1" id="KW-0812">Transmembrane</keyword>
<keyword evidence="1" id="KW-0472">Membrane</keyword>
<evidence type="ECO:0000256" key="1">
    <source>
        <dbReference type="SAM" id="Phobius"/>
    </source>
</evidence>
<organism evidence="2 3">
    <name type="scientific">Nocardia aurea</name>
    <dbReference type="NCBI Taxonomy" id="2144174"/>
    <lineage>
        <taxon>Bacteria</taxon>
        <taxon>Bacillati</taxon>
        <taxon>Actinomycetota</taxon>
        <taxon>Actinomycetes</taxon>
        <taxon>Mycobacteriales</taxon>
        <taxon>Nocardiaceae</taxon>
        <taxon>Nocardia</taxon>
    </lineage>
</organism>
<keyword evidence="3" id="KW-1185">Reference proteome</keyword>
<feature type="transmembrane region" description="Helical" evidence="1">
    <location>
        <begin position="33"/>
        <end position="61"/>
    </location>
</feature>
<reference evidence="2 3" key="1">
    <citation type="submission" date="2024-06" db="EMBL/GenBank/DDBJ databases">
        <title>The Natural Products Discovery Center: Release of the First 8490 Sequenced Strains for Exploring Actinobacteria Biosynthetic Diversity.</title>
        <authorList>
            <person name="Kalkreuter E."/>
            <person name="Kautsar S.A."/>
            <person name="Yang D."/>
            <person name="Bader C.D."/>
            <person name="Teijaro C.N."/>
            <person name="Fluegel L."/>
            <person name="Davis C.M."/>
            <person name="Simpson J.R."/>
            <person name="Lauterbach L."/>
            <person name="Steele A.D."/>
            <person name="Gui C."/>
            <person name="Meng S."/>
            <person name="Li G."/>
            <person name="Viehrig K."/>
            <person name="Ye F."/>
            <person name="Su P."/>
            <person name="Kiefer A.F."/>
            <person name="Nichols A."/>
            <person name="Cepeda A.J."/>
            <person name="Yan W."/>
            <person name="Fan B."/>
            <person name="Jiang Y."/>
            <person name="Adhikari A."/>
            <person name="Zheng C.-J."/>
            <person name="Schuster L."/>
            <person name="Cowan T.M."/>
            <person name="Smanski M.J."/>
            <person name="Chevrette M.G."/>
            <person name="De Carvalho L.P.S."/>
            <person name="Shen B."/>
        </authorList>
    </citation>
    <scope>NUCLEOTIDE SEQUENCE [LARGE SCALE GENOMIC DNA]</scope>
    <source>
        <strain evidence="2 3">NPDC050403</strain>
    </source>
</reference>
<sequence length="62" mass="6319">MAVKPTPPDRSPKFEPGTAWLSGLIVTTLTTGVVIMSASVVAAVLIAFGMAVALAAALGFFR</sequence>
<accession>A0ABV3FR97</accession>
<evidence type="ECO:0000313" key="3">
    <source>
        <dbReference type="Proteomes" id="UP001551695"/>
    </source>
</evidence>
<name>A0ABV3FR97_9NOCA</name>
<dbReference type="RefSeq" id="WP_355090533.1">
    <property type="nucleotide sequence ID" value="NZ_JBEXKW010000100.1"/>
</dbReference>
<evidence type="ECO:0000313" key="2">
    <source>
        <dbReference type="EMBL" id="MEV0707940.1"/>
    </source>
</evidence>
<gene>
    <name evidence="2" type="ORF">AB0I48_10280</name>
</gene>
<comment type="caution">
    <text evidence="2">The sequence shown here is derived from an EMBL/GenBank/DDBJ whole genome shotgun (WGS) entry which is preliminary data.</text>
</comment>
<protein>
    <recommendedName>
        <fullName evidence="4">SpdD protein</fullName>
    </recommendedName>
</protein>
<keyword evidence="1" id="KW-1133">Transmembrane helix</keyword>
<dbReference type="EMBL" id="JBFAKC010000004">
    <property type="protein sequence ID" value="MEV0707940.1"/>
    <property type="molecule type" value="Genomic_DNA"/>
</dbReference>
<proteinExistence type="predicted"/>